<keyword evidence="2" id="KW-0547">Nucleotide-binding</keyword>
<dbReference type="EMBL" id="VSRR010000017">
    <property type="protein sequence ID" value="MPC08094.1"/>
    <property type="molecule type" value="Genomic_DNA"/>
</dbReference>
<evidence type="ECO:0000259" key="6">
    <source>
        <dbReference type="PROSITE" id="PS50067"/>
    </source>
</evidence>
<dbReference type="PROSITE" id="PS50067">
    <property type="entry name" value="KINESIN_MOTOR_2"/>
    <property type="match status" value="1"/>
</dbReference>
<dbReference type="GO" id="GO:0005524">
    <property type="term" value="F:ATP binding"/>
    <property type="evidence" value="ECO:0007669"/>
    <property type="project" value="UniProtKB-KW"/>
</dbReference>
<feature type="domain" description="Kinesin motor" evidence="6">
    <location>
        <begin position="1"/>
        <end position="144"/>
    </location>
</feature>
<evidence type="ECO:0000256" key="2">
    <source>
        <dbReference type="ARBA" id="ARBA00022741"/>
    </source>
</evidence>
<sequence>MKVVKPLGNLQSIFVARNKNPVDTALTTSRHAGDGRRGVQVCLIPGDPCAPHSPPTPGTHPRHPGPCYSTWRFLVRVSYLEIYNEEVRDLLRQDQSVRLEVKERPDVGVYVKDLLTHVVHNAGEMDRIMTLGNKNKAKTIQQQK</sequence>
<dbReference type="GO" id="GO:0060271">
    <property type="term" value="P:cilium assembly"/>
    <property type="evidence" value="ECO:0007669"/>
    <property type="project" value="TreeGrafter"/>
</dbReference>
<dbReference type="SUPFAM" id="SSF52540">
    <property type="entry name" value="P-loop containing nucleoside triphosphate hydrolases"/>
    <property type="match status" value="1"/>
</dbReference>
<evidence type="ECO:0000256" key="3">
    <source>
        <dbReference type="ARBA" id="ARBA00022840"/>
    </source>
</evidence>
<dbReference type="GO" id="GO:0016887">
    <property type="term" value="F:ATP hydrolysis activity"/>
    <property type="evidence" value="ECO:0007669"/>
    <property type="project" value="TreeGrafter"/>
</dbReference>
<keyword evidence="3" id="KW-0067">ATP-binding</keyword>
<dbReference type="Proteomes" id="UP000324222">
    <property type="component" value="Unassembled WGS sequence"/>
</dbReference>
<protein>
    <submittedName>
        <fullName evidence="7">Kinesin-like protein KIF3A</fullName>
    </submittedName>
</protein>
<dbReference type="InterPro" id="IPR036961">
    <property type="entry name" value="Kinesin_motor_dom_sf"/>
</dbReference>
<dbReference type="AlphaFoldDB" id="A0A5B7CH68"/>
<evidence type="ECO:0000256" key="4">
    <source>
        <dbReference type="ARBA" id="ARBA00023212"/>
    </source>
</evidence>
<keyword evidence="8" id="KW-1185">Reference proteome</keyword>
<gene>
    <name evidence="7" type="primary">KIF3A_2</name>
    <name evidence="7" type="ORF">E2C01_000670</name>
</gene>
<evidence type="ECO:0000313" key="8">
    <source>
        <dbReference type="Proteomes" id="UP000324222"/>
    </source>
</evidence>
<keyword evidence="4" id="KW-0206">Cytoskeleton</keyword>
<dbReference type="GO" id="GO:0008017">
    <property type="term" value="F:microtubule binding"/>
    <property type="evidence" value="ECO:0007669"/>
    <property type="project" value="InterPro"/>
</dbReference>
<evidence type="ECO:0000313" key="7">
    <source>
        <dbReference type="EMBL" id="MPC08094.1"/>
    </source>
</evidence>
<name>A0A5B7CH68_PORTR</name>
<dbReference type="InterPro" id="IPR027417">
    <property type="entry name" value="P-loop_NTPase"/>
</dbReference>
<reference evidence="7 8" key="1">
    <citation type="submission" date="2019-05" db="EMBL/GenBank/DDBJ databases">
        <title>Another draft genome of Portunus trituberculatus and its Hox gene families provides insights of decapod evolution.</title>
        <authorList>
            <person name="Jeong J.-H."/>
            <person name="Song I."/>
            <person name="Kim S."/>
            <person name="Choi T."/>
            <person name="Kim D."/>
            <person name="Ryu S."/>
            <person name="Kim W."/>
        </authorList>
    </citation>
    <scope>NUCLEOTIDE SEQUENCE [LARGE SCALE GENOMIC DNA]</scope>
    <source>
        <tissue evidence="7">Muscle</tissue>
    </source>
</reference>
<dbReference type="OrthoDB" id="3176171at2759"/>
<organism evidence="7 8">
    <name type="scientific">Portunus trituberculatus</name>
    <name type="common">Swimming crab</name>
    <name type="synonym">Neptunus trituberculatus</name>
    <dbReference type="NCBI Taxonomy" id="210409"/>
    <lineage>
        <taxon>Eukaryota</taxon>
        <taxon>Metazoa</taxon>
        <taxon>Ecdysozoa</taxon>
        <taxon>Arthropoda</taxon>
        <taxon>Crustacea</taxon>
        <taxon>Multicrustacea</taxon>
        <taxon>Malacostraca</taxon>
        <taxon>Eumalacostraca</taxon>
        <taxon>Eucarida</taxon>
        <taxon>Decapoda</taxon>
        <taxon>Pleocyemata</taxon>
        <taxon>Brachyura</taxon>
        <taxon>Eubrachyura</taxon>
        <taxon>Portunoidea</taxon>
        <taxon>Portunidae</taxon>
        <taxon>Portuninae</taxon>
        <taxon>Portunus</taxon>
    </lineage>
</organism>
<dbReference type="GO" id="GO:1904115">
    <property type="term" value="C:axon cytoplasm"/>
    <property type="evidence" value="ECO:0007669"/>
    <property type="project" value="GOC"/>
</dbReference>
<comment type="similarity">
    <text evidence="5">Belongs to the TRAFAC class myosin-kinesin ATPase superfamily. Kinesin family.</text>
</comment>
<dbReference type="GO" id="GO:0008089">
    <property type="term" value="P:anterograde axonal transport"/>
    <property type="evidence" value="ECO:0007669"/>
    <property type="project" value="TreeGrafter"/>
</dbReference>
<dbReference type="Gene3D" id="3.40.850.10">
    <property type="entry name" value="Kinesin motor domain"/>
    <property type="match status" value="1"/>
</dbReference>
<dbReference type="PANTHER" id="PTHR24115">
    <property type="entry name" value="KINESIN-RELATED"/>
    <property type="match status" value="1"/>
</dbReference>
<accession>A0A5B7CH68</accession>
<dbReference type="GO" id="GO:0005871">
    <property type="term" value="C:kinesin complex"/>
    <property type="evidence" value="ECO:0007669"/>
    <property type="project" value="TreeGrafter"/>
</dbReference>
<comment type="subcellular location">
    <subcellularLocation>
        <location evidence="1">Cytoplasm</location>
        <location evidence="1">Cytoskeleton</location>
    </subcellularLocation>
</comment>
<dbReference type="InterPro" id="IPR001752">
    <property type="entry name" value="Kinesin_motor_dom"/>
</dbReference>
<dbReference type="InterPro" id="IPR027640">
    <property type="entry name" value="Kinesin-like_fam"/>
</dbReference>
<dbReference type="GO" id="GO:0005874">
    <property type="term" value="C:microtubule"/>
    <property type="evidence" value="ECO:0007669"/>
    <property type="project" value="TreeGrafter"/>
</dbReference>
<evidence type="ECO:0000256" key="5">
    <source>
        <dbReference type="PROSITE-ProRule" id="PRU00283"/>
    </source>
</evidence>
<proteinExistence type="inferred from homology"/>
<evidence type="ECO:0000256" key="1">
    <source>
        <dbReference type="ARBA" id="ARBA00004245"/>
    </source>
</evidence>
<comment type="caution">
    <text evidence="5">Lacks conserved residue(s) required for the propagation of feature annotation.</text>
</comment>
<dbReference type="GO" id="GO:0003777">
    <property type="term" value="F:microtubule motor activity"/>
    <property type="evidence" value="ECO:0007669"/>
    <property type="project" value="InterPro"/>
</dbReference>
<keyword evidence="4" id="KW-0963">Cytoplasm</keyword>
<dbReference type="Pfam" id="PF00225">
    <property type="entry name" value="Kinesin"/>
    <property type="match status" value="1"/>
</dbReference>
<dbReference type="PANTHER" id="PTHR24115:SF472">
    <property type="entry name" value="KINESIN-LIKE PROTEIN KIF3A"/>
    <property type="match status" value="1"/>
</dbReference>
<comment type="caution">
    <text evidence="7">The sequence shown here is derived from an EMBL/GenBank/DDBJ whole genome shotgun (WGS) entry which is preliminary data.</text>
</comment>